<dbReference type="AlphaFoldDB" id="K1M3W6"/>
<keyword evidence="5" id="KW-1185">Reference proteome</keyword>
<proteinExistence type="predicted"/>
<sequence>MKRVLVVLFLSLISCVDLLAQGVEITPFTGYTFQSSFNIVGGRAIIRDGQNWGGMLGFSLNEFAEVELGYSYLGTNAVARSRDLQNDVDERAQVHYATVGVNRLIPRSEKVTLFAGGKLGTGTLAFPEANIRNITRFSVGFQGGVKIFPTENIGIRMQANLMVPIMGVGTSLWWSPGQGTQVGLTGWSPIAQFGFTGGLIFRLPG</sequence>
<reference evidence="4 5" key="1">
    <citation type="journal article" date="2012" name="J. Bacteriol.">
        <title>Draft Genome Sequence of Cecembia lonarensis Strain LW9T, Isolated from Lonar Lake, a Haloalkaline Lake in India.</title>
        <authorList>
            <person name="Shivaji S."/>
            <person name="Ara S."/>
            <person name="Singh A."/>
            <person name="Pinnaka A.K."/>
        </authorList>
    </citation>
    <scope>NUCLEOTIDE SEQUENCE [LARGE SCALE GENOMIC DNA]</scope>
    <source>
        <strain evidence="4 5">LW9</strain>
    </source>
</reference>
<keyword evidence="1 2" id="KW-0732">Signal</keyword>
<dbReference type="Gene3D" id="2.40.160.20">
    <property type="match status" value="1"/>
</dbReference>
<feature type="chain" id="PRO_5003848226" description="Outer membrane protein beta-barrel domain-containing protein" evidence="2">
    <location>
        <begin position="21"/>
        <end position="205"/>
    </location>
</feature>
<name>K1M3W6_CECL9</name>
<evidence type="ECO:0000256" key="2">
    <source>
        <dbReference type="SAM" id="SignalP"/>
    </source>
</evidence>
<gene>
    <name evidence="4" type="ORF">B879_00477</name>
</gene>
<protein>
    <recommendedName>
        <fullName evidence="3">Outer membrane protein beta-barrel domain-containing protein</fullName>
    </recommendedName>
</protein>
<dbReference type="SUPFAM" id="SSF56925">
    <property type="entry name" value="OMPA-like"/>
    <property type="match status" value="1"/>
</dbReference>
<evidence type="ECO:0000313" key="4">
    <source>
        <dbReference type="EMBL" id="EKB50949.1"/>
    </source>
</evidence>
<dbReference type="InterPro" id="IPR027385">
    <property type="entry name" value="Beta-barrel_OMP"/>
</dbReference>
<evidence type="ECO:0000259" key="3">
    <source>
        <dbReference type="Pfam" id="PF13505"/>
    </source>
</evidence>
<dbReference type="Pfam" id="PF13505">
    <property type="entry name" value="OMP_b-brl"/>
    <property type="match status" value="1"/>
</dbReference>
<dbReference type="RefSeq" id="WP_009183526.1">
    <property type="nucleotide sequence ID" value="NZ_AMGM01000004.1"/>
</dbReference>
<feature type="domain" description="Outer membrane protein beta-barrel" evidence="3">
    <location>
        <begin position="45"/>
        <end position="160"/>
    </location>
</feature>
<accession>K1M3W6</accession>
<dbReference type="OrthoDB" id="838103at2"/>
<dbReference type="PROSITE" id="PS51257">
    <property type="entry name" value="PROKAR_LIPOPROTEIN"/>
    <property type="match status" value="1"/>
</dbReference>
<organism evidence="4 5">
    <name type="scientific">Cecembia lonarensis (strain CCUG 58316 / KCTC 22772 / LW9)</name>
    <dbReference type="NCBI Taxonomy" id="1225176"/>
    <lineage>
        <taxon>Bacteria</taxon>
        <taxon>Pseudomonadati</taxon>
        <taxon>Bacteroidota</taxon>
        <taxon>Cytophagia</taxon>
        <taxon>Cytophagales</taxon>
        <taxon>Cyclobacteriaceae</taxon>
        <taxon>Cecembia</taxon>
    </lineage>
</organism>
<evidence type="ECO:0000313" key="5">
    <source>
        <dbReference type="Proteomes" id="UP000004478"/>
    </source>
</evidence>
<dbReference type="EMBL" id="AMGM01000004">
    <property type="protein sequence ID" value="EKB50949.1"/>
    <property type="molecule type" value="Genomic_DNA"/>
</dbReference>
<dbReference type="Proteomes" id="UP000004478">
    <property type="component" value="Unassembled WGS sequence"/>
</dbReference>
<dbReference type="InterPro" id="IPR011250">
    <property type="entry name" value="OMP/PagP_B-barrel"/>
</dbReference>
<evidence type="ECO:0000256" key="1">
    <source>
        <dbReference type="ARBA" id="ARBA00022729"/>
    </source>
</evidence>
<feature type="signal peptide" evidence="2">
    <location>
        <begin position="1"/>
        <end position="20"/>
    </location>
</feature>
<comment type="caution">
    <text evidence="4">The sequence shown here is derived from an EMBL/GenBank/DDBJ whole genome shotgun (WGS) entry which is preliminary data.</text>
</comment>